<dbReference type="InterPro" id="IPR050884">
    <property type="entry name" value="CNP_phosphodiesterase-III"/>
</dbReference>
<dbReference type="AlphaFoldDB" id="A0A927AT04"/>
<evidence type="ECO:0000256" key="3">
    <source>
        <dbReference type="ARBA" id="ARBA00023004"/>
    </source>
</evidence>
<evidence type="ECO:0000259" key="5">
    <source>
        <dbReference type="Pfam" id="PF00149"/>
    </source>
</evidence>
<comment type="similarity">
    <text evidence="4">Belongs to the cyclic nucleotide phosphodiesterase class-III family.</text>
</comment>
<dbReference type="PANTHER" id="PTHR42988">
    <property type="entry name" value="PHOSPHOHYDROLASE"/>
    <property type="match status" value="1"/>
</dbReference>
<dbReference type="Gene3D" id="3.60.21.10">
    <property type="match status" value="1"/>
</dbReference>
<keyword evidence="3" id="KW-0408">Iron</keyword>
<organism evidence="6 7">
    <name type="scientific">Spirosoma profusum</name>
    <dbReference type="NCBI Taxonomy" id="2771354"/>
    <lineage>
        <taxon>Bacteria</taxon>
        <taxon>Pseudomonadati</taxon>
        <taxon>Bacteroidota</taxon>
        <taxon>Cytophagia</taxon>
        <taxon>Cytophagales</taxon>
        <taxon>Cytophagaceae</taxon>
        <taxon>Spirosoma</taxon>
    </lineage>
</organism>
<dbReference type="Proteomes" id="UP000598820">
    <property type="component" value="Unassembled WGS sequence"/>
</dbReference>
<dbReference type="Pfam" id="PF00149">
    <property type="entry name" value="Metallophos"/>
    <property type="match status" value="1"/>
</dbReference>
<dbReference type="RefSeq" id="WP_190888060.1">
    <property type="nucleotide sequence ID" value="NZ_JACWZY010000013.1"/>
</dbReference>
<protein>
    <submittedName>
        <fullName evidence="6">Metallophosphoesterase</fullName>
    </submittedName>
</protein>
<keyword evidence="2" id="KW-0378">Hydrolase</keyword>
<evidence type="ECO:0000256" key="4">
    <source>
        <dbReference type="ARBA" id="ARBA00025742"/>
    </source>
</evidence>
<reference evidence="6" key="1">
    <citation type="submission" date="2020-09" db="EMBL/GenBank/DDBJ databases">
        <authorList>
            <person name="Kim M.K."/>
        </authorList>
    </citation>
    <scope>NUCLEOTIDE SEQUENCE</scope>
    <source>
        <strain evidence="6">BT702</strain>
    </source>
</reference>
<proteinExistence type="inferred from homology"/>
<dbReference type="GO" id="GO:0046872">
    <property type="term" value="F:metal ion binding"/>
    <property type="evidence" value="ECO:0007669"/>
    <property type="project" value="UniProtKB-KW"/>
</dbReference>
<comment type="caution">
    <text evidence="6">The sequence shown here is derived from an EMBL/GenBank/DDBJ whole genome shotgun (WGS) entry which is preliminary data.</text>
</comment>
<dbReference type="GO" id="GO:0016787">
    <property type="term" value="F:hydrolase activity"/>
    <property type="evidence" value="ECO:0007669"/>
    <property type="project" value="UniProtKB-KW"/>
</dbReference>
<dbReference type="EMBL" id="JACWZY010000013">
    <property type="protein sequence ID" value="MBD2702210.1"/>
    <property type="molecule type" value="Genomic_DNA"/>
</dbReference>
<keyword evidence="1" id="KW-0479">Metal-binding</keyword>
<evidence type="ECO:0000313" key="7">
    <source>
        <dbReference type="Proteomes" id="UP000598820"/>
    </source>
</evidence>
<accession>A0A927AT04</accession>
<gene>
    <name evidence="6" type="ORF">IC229_16275</name>
</gene>
<dbReference type="InterPro" id="IPR029052">
    <property type="entry name" value="Metallo-depent_PP-like"/>
</dbReference>
<keyword evidence="7" id="KW-1185">Reference proteome</keyword>
<name>A0A927AT04_9BACT</name>
<dbReference type="PANTHER" id="PTHR42988:SF2">
    <property type="entry name" value="CYCLIC NUCLEOTIDE PHOSPHODIESTERASE CBUA0032-RELATED"/>
    <property type="match status" value="1"/>
</dbReference>
<sequence>MRIAFITDMHLDAEGEKPAGVDVRQNFLDALAYLAELKPNCLVIGGDICNTEGDEAIYRWVKSELDKLPMPYFVIPGNHDDSAMMAEIFKLTHNLIQSELYYALPMEGRPALFLDSGKGAFSEEQWNWLEDYIKALRDTNVVIFMHHPPLRADVEFMDSKYPFRQSERFLELVRELPCHVTVICGHYHVEKVVQRGNLVVLLSPSTFYQMKQDTPEFAVDNYRIGLREIDLTLHGTISNIYYLEPSVQRNTDT</sequence>
<dbReference type="InterPro" id="IPR004843">
    <property type="entry name" value="Calcineurin-like_PHP"/>
</dbReference>
<evidence type="ECO:0000256" key="1">
    <source>
        <dbReference type="ARBA" id="ARBA00022723"/>
    </source>
</evidence>
<evidence type="ECO:0000256" key="2">
    <source>
        <dbReference type="ARBA" id="ARBA00022801"/>
    </source>
</evidence>
<evidence type="ECO:0000313" key="6">
    <source>
        <dbReference type="EMBL" id="MBD2702210.1"/>
    </source>
</evidence>
<dbReference type="SUPFAM" id="SSF56300">
    <property type="entry name" value="Metallo-dependent phosphatases"/>
    <property type="match status" value="1"/>
</dbReference>
<feature type="domain" description="Calcineurin-like phosphoesterase" evidence="5">
    <location>
        <begin position="1"/>
        <end position="189"/>
    </location>
</feature>